<dbReference type="Gene3D" id="1.10.260.40">
    <property type="entry name" value="lambda repressor-like DNA-binding domains"/>
    <property type="match status" value="1"/>
</dbReference>
<dbReference type="EMBL" id="CP121194">
    <property type="protein sequence ID" value="XBH10301.1"/>
    <property type="molecule type" value="Genomic_DNA"/>
</dbReference>
<dbReference type="SUPFAM" id="SSF53822">
    <property type="entry name" value="Periplasmic binding protein-like I"/>
    <property type="match status" value="1"/>
</dbReference>
<dbReference type="Pfam" id="PF00356">
    <property type="entry name" value="LacI"/>
    <property type="match status" value="1"/>
</dbReference>
<organism evidence="6">
    <name type="scientific">Edaphobacter paludis</name>
    <dbReference type="NCBI Taxonomy" id="3035702"/>
    <lineage>
        <taxon>Bacteria</taxon>
        <taxon>Pseudomonadati</taxon>
        <taxon>Acidobacteriota</taxon>
        <taxon>Terriglobia</taxon>
        <taxon>Terriglobales</taxon>
        <taxon>Acidobacteriaceae</taxon>
        <taxon>Edaphobacter</taxon>
    </lineage>
</organism>
<dbReference type="GO" id="GO:0003700">
    <property type="term" value="F:DNA-binding transcription factor activity"/>
    <property type="evidence" value="ECO:0007669"/>
    <property type="project" value="TreeGrafter"/>
</dbReference>
<dbReference type="CDD" id="cd06267">
    <property type="entry name" value="PBP1_LacI_sugar_binding-like"/>
    <property type="match status" value="1"/>
</dbReference>
<name>A0AAU7CYW7_9BACT</name>
<dbReference type="KEGG" id="epl:P4G45_00850"/>
<dbReference type="InterPro" id="IPR000843">
    <property type="entry name" value="HTH_LacI"/>
</dbReference>
<dbReference type="AlphaFoldDB" id="A0AAU7CYW7"/>
<keyword evidence="4" id="KW-0804">Transcription</keyword>
<dbReference type="SUPFAM" id="SSF47413">
    <property type="entry name" value="lambda repressor-like DNA-binding domains"/>
    <property type="match status" value="1"/>
</dbReference>
<gene>
    <name evidence="6" type="ORF">P4G45_00850</name>
    <name evidence="7" type="ORF">P8936_00850</name>
</gene>
<dbReference type="SMART" id="SM00354">
    <property type="entry name" value="HTH_LACI"/>
    <property type="match status" value="1"/>
</dbReference>
<dbReference type="EMBL" id="CP121195">
    <property type="protein sequence ID" value="XBH13737.1"/>
    <property type="molecule type" value="Genomic_DNA"/>
</dbReference>
<dbReference type="PANTHER" id="PTHR30146">
    <property type="entry name" value="LACI-RELATED TRANSCRIPTIONAL REPRESSOR"/>
    <property type="match status" value="1"/>
</dbReference>
<dbReference type="Gene3D" id="3.40.50.2300">
    <property type="match status" value="2"/>
</dbReference>
<sequence length="339" mass="37355">MTKPQANLGDLAKYLGLSPSTVSRVMNRTHDASSIPTSTQERIFSAAEKLNYQPNMMAKSLRKQRSYTIGVIVPEIGEGYSSTVLNGIENSLVREGYFFFVVSHMHREELLREYPRLLMARAVEGIIAVDTRWSESFRIPVVTISSHQNVSGVANIVLNHRRAATLALGHLFDLGHRQIAIIKGQSFSSDTITRWEAILDTAEGLSLQINQKLVMQLESDSFTSEPGYIAAQALLRAGIQFTAIFAFNDISAIGAIRAIREAGLRVPEDISVVGFDDIPSAAFQNPPLTTIRQPLQTMGTLAVEHLLQRVKNESAVSKSDIITVEPELVIRNSTAARPI</sequence>
<evidence type="ECO:0000259" key="5">
    <source>
        <dbReference type="PROSITE" id="PS50932"/>
    </source>
</evidence>
<feature type="domain" description="HTH lacI-type" evidence="5">
    <location>
        <begin position="6"/>
        <end position="63"/>
    </location>
</feature>
<dbReference type="CDD" id="cd01392">
    <property type="entry name" value="HTH_LacI"/>
    <property type="match status" value="1"/>
</dbReference>
<dbReference type="InterPro" id="IPR046335">
    <property type="entry name" value="LacI/GalR-like_sensor"/>
</dbReference>
<dbReference type="InterPro" id="IPR010982">
    <property type="entry name" value="Lambda_DNA-bd_dom_sf"/>
</dbReference>
<keyword evidence="3 6" id="KW-0238">DNA-binding</keyword>
<dbReference type="PROSITE" id="PS50932">
    <property type="entry name" value="HTH_LACI_2"/>
    <property type="match status" value="1"/>
</dbReference>
<accession>A0AAU7D8X9</accession>
<dbReference type="Pfam" id="PF13377">
    <property type="entry name" value="Peripla_BP_3"/>
    <property type="match status" value="1"/>
</dbReference>
<keyword evidence="1" id="KW-0678">Repressor</keyword>
<evidence type="ECO:0000256" key="1">
    <source>
        <dbReference type="ARBA" id="ARBA00022491"/>
    </source>
</evidence>
<reference evidence="6" key="1">
    <citation type="submission" date="2023-03" db="EMBL/GenBank/DDBJ databases">
        <title>Edaphobacter sp.</title>
        <authorList>
            <person name="Huber K.J."/>
            <person name="Papendorf J."/>
            <person name="Pilke C."/>
            <person name="Bunk B."/>
            <person name="Sproeer C."/>
            <person name="Pester M."/>
        </authorList>
    </citation>
    <scope>NUCLEOTIDE SEQUENCE</scope>
    <source>
        <strain evidence="6">DSM 109919</strain>
        <strain evidence="7">DSM 109920</strain>
    </source>
</reference>
<proteinExistence type="predicted"/>
<evidence type="ECO:0000313" key="7">
    <source>
        <dbReference type="EMBL" id="XBH13737.1"/>
    </source>
</evidence>
<evidence type="ECO:0000313" key="6">
    <source>
        <dbReference type="EMBL" id="XBH10301.1"/>
    </source>
</evidence>
<protein>
    <submittedName>
        <fullName evidence="6">LacI family DNA-binding transcriptional regulator</fullName>
    </submittedName>
</protein>
<evidence type="ECO:0000256" key="2">
    <source>
        <dbReference type="ARBA" id="ARBA00023015"/>
    </source>
</evidence>
<accession>A0AAU7CYW7</accession>
<dbReference type="GO" id="GO:0000976">
    <property type="term" value="F:transcription cis-regulatory region binding"/>
    <property type="evidence" value="ECO:0007669"/>
    <property type="project" value="TreeGrafter"/>
</dbReference>
<evidence type="ECO:0000256" key="4">
    <source>
        <dbReference type="ARBA" id="ARBA00023163"/>
    </source>
</evidence>
<dbReference type="PANTHER" id="PTHR30146:SF148">
    <property type="entry name" value="HTH-TYPE TRANSCRIPTIONAL REPRESSOR PURR-RELATED"/>
    <property type="match status" value="1"/>
</dbReference>
<keyword evidence="2" id="KW-0805">Transcription regulation</keyword>
<evidence type="ECO:0000256" key="3">
    <source>
        <dbReference type="ARBA" id="ARBA00023125"/>
    </source>
</evidence>
<dbReference type="InterPro" id="IPR028082">
    <property type="entry name" value="Peripla_BP_I"/>
</dbReference>